<keyword evidence="1" id="KW-1185">Reference proteome</keyword>
<accession>A0ABM1A1S4</accession>
<dbReference type="SUPFAM" id="SSF53335">
    <property type="entry name" value="S-adenosyl-L-methionine-dependent methyltransferases"/>
    <property type="match status" value="1"/>
</dbReference>
<dbReference type="Pfam" id="PF13489">
    <property type="entry name" value="Methyltransf_23"/>
    <property type="match status" value="1"/>
</dbReference>
<dbReference type="InterPro" id="IPR029063">
    <property type="entry name" value="SAM-dependent_MTases_sf"/>
</dbReference>
<dbReference type="PANTHER" id="PTHR43591">
    <property type="entry name" value="METHYLTRANSFERASE"/>
    <property type="match status" value="1"/>
</dbReference>
<dbReference type="Gene3D" id="3.40.50.150">
    <property type="entry name" value="Vaccinia Virus protein VP39"/>
    <property type="match status" value="1"/>
</dbReference>
<dbReference type="GeneID" id="106012026"/>
<proteinExistence type="predicted"/>
<dbReference type="PANTHER" id="PTHR43591:SF101">
    <property type="entry name" value="METHYLTRANSFERASE-LIKE PROTEIN 27"/>
    <property type="match status" value="1"/>
</dbReference>
<dbReference type="CDD" id="cd02440">
    <property type="entry name" value="AdoMet_MTases"/>
    <property type="match status" value="1"/>
</dbReference>
<reference evidence="2" key="1">
    <citation type="submission" date="2025-08" db="UniProtKB">
        <authorList>
            <consortium name="RefSeq"/>
        </authorList>
    </citation>
    <scope>IDENTIFICATION</scope>
</reference>
<name>A0ABM1A1S4_APLCA</name>
<evidence type="ECO:0000313" key="2">
    <source>
        <dbReference type="RefSeq" id="XP_012939075.1"/>
    </source>
</evidence>
<sequence>MANSCITEYKEQHVYTHEDGISSAECAKRYSEWAQAGKYEEHLSEEYYQGPIIAADTLAKLFPEPATRANVRVLDVAAGTGLVAERLKPRGFSNIDALEPSEGMLALALAKDLYVSSFTDLLGDQPTSIRTDTYDAAVISGGMGEGHIPCSGMKELLRVVKPGGYVVVVMRQQYLSIVPEYIDRLEPLMKKLEQQGKWEAVSRTVVPRYSFTNDGVVFVFKVKASLP</sequence>
<dbReference type="RefSeq" id="XP_012939075.1">
    <property type="nucleotide sequence ID" value="XM_013083621.2"/>
</dbReference>
<protein>
    <submittedName>
        <fullName evidence="2">Methyltransferase-like protein 27</fullName>
    </submittedName>
</protein>
<gene>
    <name evidence="2" type="primary">LOC106012026</name>
</gene>
<dbReference type="Proteomes" id="UP000694888">
    <property type="component" value="Unplaced"/>
</dbReference>
<organism evidence="1 2">
    <name type="scientific">Aplysia californica</name>
    <name type="common">California sea hare</name>
    <dbReference type="NCBI Taxonomy" id="6500"/>
    <lineage>
        <taxon>Eukaryota</taxon>
        <taxon>Metazoa</taxon>
        <taxon>Spiralia</taxon>
        <taxon>Lophotrochozoa</taxon>
        <taxon>Mollusca</taxon>
        <taxon>Gastropoda</taxon>
        <taxon>Heterobranchia</taxon>
        <taxon>Euthyneura</taxon>
        <taxon>Tectipleura</taxon>
        <taxon>Aplysiida</taxon>
        <taxon>Aplysioidea</taxon>
        <taxon>Aplysiidae</taxon>
        <taxon>Aplysia</taxon>
    </lineage>
</organism>
<evidence type="ECO:0000313" key="1">
    <source>
        <dbReference type="Proteomes" id="UP000694888"/>
    </source>
</evidence>